<comment type="caution">
    <text evidence="1">The sequence shown here is derived from an EMBL/GenBank/DDBJ whole genome shotgun (WGS) entry which is preliminary data.</text>
</comment>
<accession>A0ABS5BNR4</accession>
<dbReference type="PANTHER" id="PTHR48100:SF1">
    <property type="entry name" value="HISTIDINE PHOSPHATASE FAMILY PROTEIN-RELATED"/>
    <property type="match status" value="1"/>
</dbReference>
<reference evidence="1 2" key="1">
    <citation type="submission" date="2021-04" db="EMBL/GenBank/DDBJ databases">
        <authorList>
            <person name="Ivanova A."/>
        </authorList>
    </citation>
    <scope>NUCLEOTIDE SEQUENCE [LARGE SCALE GENOMIC DNA]</scope>
    <source>
        <strain evidence="1 2">G18</strain>
    </source>
</reference>
<dbReference type="Pfam" id="PF00300">
    <property type="entry name" value="His_Phos_1"/>
    <property type="match status" value="1"/>
</dbReference>
<gene>
    <name evidence="1" type="ORF">J8F10_07415</name>
</gene>
<dbReference type="InterPro" id="IPR013078">
    <property type="entry name" value="His_Pase_superF_clade-1"/>
</dbReference>
<sequence length="229" mass="24888">MVPGAPDPRRAAVVWLVRHAETAAPTMFHGAESDIELGEHGHRQTSAAIEWFSALNPTAVVSSEMQRARQTAAPIASALGVPHLFEPLLHERRVGPLTRKPRAEADHIWDETTRHWVGGNTAYSFPGMESFDELRDRTLPAFNRVVAAHPGGRVVIVCHGVVCKVLLLSLLRGYSSANWATIGRVVNLAVSEIVPDGDLWAPRQLLVVPPQVAAINAAFEEVGVKKTEA</sequence>
<dbReference type="Proteomes" id="UP000676565">
    <property type="component" value="Unassembled WGS sequence"/>
</dbReference>
<dbReference type="PANTHER" id="PTHR48100">
    <property type="entry name" value="BROAD-SPECIFICITY PHOSPHATASE YOR283W-RELATED"/>
    <property type="match status" value="1"/>
</dbReference>
<keyword evidence="2" id="KW-1185">Reference proteome</keyword>
<dbReference type="InterPro" id="IPR029033">
    <property type="entry name" value="His_PPase_superfam"/>
</dbReference>
<name>A0ABS5BNR4_9BACT</name>
<evidence type="ECO:0000313" key="2">
    <source>
        <dbReference type="Proteomes" id="UP000676565"/>
    </source>
</evidence>
<dbReference type="Gene3D" id="3.40.50.1240">
    <property type="entry name" value="Phosphoglycerate mutase-like"/>
    <property type="match status" value="1"/>
</dbReference>
<protein>
    <submittedName>
        <fullName evidence="1">Histidine phosphatase family protein</fullName>
    </submittedName>
</protein>
<dbReference type="InterPro" id="IPR050275">
    <property type="entry name" value="PGM_Phosphatase"/>
</dbReference>
<organism evidence="1 2">
    <name type="scientific">Gemmata palustris</name>
    <dbReference type="NCBI Taxonomy" id="2822762"/>
    <lineage>
        <taxon>Bacteria</taxon>
        <taxon>Pseudomonadati</taxon>
        <taxon>Planctomycetota</taxon>
        <taxon>Planctomycetia</taxon>
        <taxon>Gemmatales</taxon>
        <taxon>Gemmataceae</taxon>
        <taxon>Gemmata</taxon>
    </lineage>
</organism>
<proteinExistence type="predicted"/>
<evidence type="ECO:0000313" key="1">
    <source>
        <dbReference type="EMBL" id="MBP3955107.1"/>
    </source>
</evidence>
<dbReference type="RefSeq" id="WP_210653203.1">
    <property type="nucleotide sequence ID" value="NZ_JAGKQQ010000001.1"/>
</dbReference>
<dbReference type="EMBL" id="JAGKQQ010000001">
    <property type="protein sequence ID" value="MBP3955107.1"/>
    <property type="molecule type" value="Genomic_DNA"/>
</dbReference>
<dbReference type="CDD" id="cd07067">
    <property type="entry name" value="HP_PGM_like"/>
    <property type="match status" value="1"/>
</dbReference>
<dbReference type="SUPFAM" id="SSF53254">
    <property type="entry name" value="Phosphoglycerate mutase-like"/>
    <property type="match status" value="1"/>
</dbReference>
<dbReference type="SMART" id="SM00855">
    <property type="entry name" value="PGAM"/>
    <property type="match status" value="1"/>
</dbReference>